<dbReference type="InterPro" id="IPR002575">
    <property type="entry name" value="Aminoglycoside_PTrfase"/>
</dbReference>
<dbReference type="EMBL" id="CDHN01000001">
    <property type="protein sequence ID" value="CEJ83009.1"/>
    <property type="molecule type" value="Genomic_DNA"/>
</dbReference>
<proteinExistence type="predicted"/>
<dbReference type="STRING" id="1531966.A0A0A1TC98"/>
<dbReference type="HOGENOM" id="CLU_052378_0_0_1"/>
<evidence type="ECO:0000313" key="3">
    <source>
        <dbReference type="Proteomes" id="UP000039046"/>
    </source>
</evidence>
<dbReference type="PANTHER" id="PTHR21310:SF55">
    <property type="entry name" value="AMINOGLYCOSIDE PHOSPHOTRANSFERASE DOMAIN-CONTAINING PROTEIN"/>
    <property type="match status" value="1"/>
</dbReference>
<dbReference type="SUPFAM" id="SSF56112">
    <property type="entry name" value="Protein kinase-like (PK-like)"/>
    <property type="match status" value="1"/>
</dbReference>
<dbReference type="InterPro" id="IPR011009">
    <property type="entry name" value="Kinase-like_dom_sf"/>
</dbReference>
<dbReference type="Proteomes" id="UP000039046">
    <property type="component" value="Unassembled WGS sequence"/>
</dbReference>
<evidence type="ECO:0000259" key="1">
    <source>
        <dbReference type="Pfam" id="PF01636"/>
    </source>
</evidence>
<feature type="domain" description="Aminoglycoside phosphotransferase" evidence="1">
    <location>
        <begin position="98"/>
        <end position="241"/>
    </location>
</feature>
<dbReference type="Gene3D" id="3.90.1200.10">
    <property type="match status" value="1"/>
</dbReference>
<dbReference type="PANTHER" id="PTHR21310">
    <property type="entry name" value="AMINOGLYCOSIDE PHOSPHOTRANSFERASE-RELATED-RELATED"/>
    <property type="match status" value="1"/>
</dbReference>
<dbReference type="AlphaFoldDB" id="A0A0A1TC98"/>
<sequence length="283" mass="32248">MNATLPVSRPTTPTQICPRMADIHPKDDDFHVGLRFANSASDELLTYWNSVVVLCTPDISIYRADDGGRDVFALGTVIVKSSHLHAEEESDWTFSDANESKAMEIAKKLLLDIKLPETYFAGKINGHQVLVQECLPGIGLNVSYPYLTDDEKHTFKTQARDVIRRLQTVPIPSCITARNHIVPDLDMRNKPHKMTAEKVAIIFDENLDDDFGFMHNDLSDSNIIVDNGRIVDIIDWESAGYIGRRTAAEIHRRIRTPQLEHYKNVQLGEEKLNEMMWWNDPYD</sequence>
<accession>A0A0A1TC98</accession>
<gene>
    <name evidence="2" type="ORF">VHEMI03043</name>
</gene>
<dbReference type="OrthoDB" id="8300194at2759"/>
<dbReference type="Pfam" id="PF01636">
    <property type="entry name" value="APH"/>
    <property type="match status" value="1"/>
</dbReference>
<keyword evidence="3" id="KW-1185">Reference proteome</keyword>
<organism evidence="2 3">
    <name type="scientific">[Torrubiella] hemipterigena</name>
    <dbReference type="NCBI Taxonomy" id="1531966"/>
    <lineage>
        <taxon>Eukaryota</taxon>
        <taxon>Fungi</taxon>
        <taxon>Dikarya</taxon>
        <taxon>Ascomycota</taxon>
        <taxon>Pezizomycotina</taxon>
        <taxon>Sordariomycetes</taxon>
        <taxon>Hypocreomycetidae</taxon>
        <taxon>Hypocreales</taxon>
        <taxon>Clavicipitaceae</taxon>
        <taxon>Clavicipitaceae incertae sedis</taxon>
        <taxon>'Torrubiella' clade</taxon>
    </lineage>
</organism>
<evidence type="ECO:0000313" key="2">
    <source>
        <dbReference type="EMBL" id="CEJ83009.1"/>
    </source>
</evidence>
<dbReference type="InterPro" id="IPR051678">
    <property type="entry name" value="AGP_Transferase"/>
</dbReference>
<reference evidence="2 3" key="1">
    <citation type="journal article" date="2015" name="Genome Announc.">
        <title>Draft Genome Sequence and Gene Annotation of the Entomopathogenic Fungus Verticillium hemipterigenum.</title>
        <authorList>
            <person name="Horn F."/>
            <person name="Habel A."/>
            <person name="Scharf D.H."/>
            <person name="Dworschak J."/>
            <person name="Brakhage A.A."/>
            <person name="Guthke R."/>
            <person name="Hertweck C."/>
            <person name="Linde J."/>
        </authorList>
    </citation>
    <scope>NUCLEOTIDE SEQUENCE [LARGE SCALE GENOMIC DNA]</scope>
</reference>
<protein>
    <recommendedName>
        <fullName evidence="1">Aminoglycoside phosphotransferase domain-containing protein</fullName>
    </recommendedName>
</protein>
<name>A0A0A1TC98_9HYPO</name>